<keyword evidence="2" id="KW-0614">Plasmid</keyword>
<dbReference type="InterPro" id="IPR013783">
    <property type="entry name" value="Ig-like_fold"/>
</dbReference>
<keyword evidence="3" id="KW-1185">Reference proteome</keyword>
<dbReference type="PANTHER" id="PTHR22901:SF0">
    <property type="entry name" value="SIALATE O-ACETYLESTERASE"/>
    <property type="match status" value="1"/>
</dbReference>
<name>A0A2K9NL01_9PROT</name>
<dbReference type="InterPro" id="IPR005181">
    <property type="entry name" value="SASA"/>
</dbReference>
<reference evidence="2 3" key="1">
    <citation type="submission" date="2017-12" db="EMBL/GenBank/DDBJ databases">
        <title>Genomes of bacteria within cyanobacterial aggregates.</title>
        <authorList>
            <person name="Cai H."/>
        </authorList>
    </citation>
    <scope>NUCLEOTIDE SEQUENCE [LARGE SCALE GENOMIC DNA]</scope>
    <source>
        <strain evidence="2 3">TH16</strain>
        <plasmid evidence="2 3">unnamed2</plasmid>
    </source>
</reference>
<dbReference type="RefSeq" id="WP_102115252.1">
    <property type="nucleotide sequence ID" value="NZ_BMGN01000009.1"/>
</dbReference>
<evidence type="ECO:0000313" key="2">
    <source>
        <dbReference type="EMBL" id="AUN33749.1"/>
    </source>
</evidence>
<geneLocation type="plasmid" evidence="2 3">
    <name>unnamed2</name>
</geneLocation>
<dbReference type="Gene3D" id="2.60.40.10">
    <property type="entry name" value="Immunoglobulins"/>
    <property type="match status" value="1"/>
</dbReference>
<dbReference type="Proteomes" id="UP000234752">
    <property type="component" value="Plasmid unnamed2"/>
</dbReference>
<dbReference type="GO" id="GO:0001681">
    <property type="term" value="F:sialate O-acetylesterase activity"/>
    <property type="evidence" value="ECO:0007669"/>
    <property type="project" value="InterPro"/>
</dbReference>
<feature type="domain" description="Sialate O-acetylesterase" evidence="1">
    <location>
        <begin position="431"/>
        <end position="479"/>
    </location>
</feature>
<dbReference type="Pfam" id="PF03629">
    <property type="entry name" value="SASA"/>
    <property type="match status" value="2"/>
</dbReference>
<dbReference type="PANTHER" id="PTHR22901">
    <property type="entry name" value="SIALATE O-ACETYLESTERASE"/>
    <property type="match status" value="1"/>
</dbReference>
<dbReference type="SUPFAM" id="SSF52266">
    <property type="entry name" value="SGNH hydrolase"/>
    <property type="match status" value="1"/>
</dbReference>
<dbReference type="Gene3D" id="2.60.120.260">
    <property type="entry name" value="Galactose-binding domain-like"/>
    <property type="match status" value="1"/>
</dbReference>
<dbReference type="KEGG" id="ncb:C0V82_25375"/>
<evidence type="ECO:0000313" key="3">
    <source>
        <dbReference type="Proteomes" id="UP000234752"/>
    </source>
</evidence>
<dbReference type="EMBL" id="CP025614">
    <property type="protein sequence ID" value="AUN33749.1"/>
    <property type="molecule type" value="Genomic_DNA"/>
</dbReference>
<proteinExistence type="predicted"/>
<sequence>MTKNSLLLGVALLALSPLPVLAADAPLLHPMFQDHGVLQRDRPIQVWGDAKPGESVTITLGDAKTSAKAGKDGRWQATLPALKAGGPFTLTAKSGSAEQSAKDVLIGDVYLCSGQSNMEMQVRRSLDAWVETGTRANQPQMRYLNVERDTATSVKQTFGKPVNWQVISPQNVGDMSAVCYFFGREMRKLEDVPVGLINTAWGGSTIESWMPVEELRKQPDYKDALSFLAKYDVNPADGVRAFVEGWQSWWKKSGQPEIWREPFGAGDGWRDAPATFRPWETWGMPDMAAYNNIVWMRASINLTAEQARQGVALHLGPADDLDVTWVNGTAVGSQYGPGDPRRYVLPPGTLKEGANTITVAILDAYGDGGLYGTAEAQAIELTGGTKLTLPTPWQFKPTPVDTSVVPQAPWGTVNGLSTIHNAMLAPIGPYGVRAALWYQGESNTGRPLQYKSLLTGLMAGWRRQFGPDLPFLIVQLPEWGYPQDKPMDSGLASLRESQRAAVAADPKAGLAVALGVGDWYDIHPANKQIVAKRLVRAARKVVLGENIAPSGPIPASVTRNGDTVSIRFTDIDGGLKALSYHRPLGFELCGEGPGTCRFVDAELKGDTVTLPVGGGPAVRVRYCWADSPICNLQDSARQPPGPFEAQVK</sequence>
<dbReference type="OrthoDB" id="9795554at2"/>
<evidence type="ECO:0000259" key="1">
    <source>
        <dbReference type="Pfam" id="PF03629"/>
    </source>
</evidence>
<gene>
    <name evidence="2" type="ORF">C0V82_25375</name>
</gene>
<protein>
    <submittedName>
        <fullName evidence="2">9-O-acetylesterase</fullName>
    </submittedName>
</protein>
<dbReference type="SUPFAM" id="SSF49785">
    <property type="entry name" value="Galactose-binding domain-like"/>
    <property type="match status" value="1"/>
</dbReference>
<dbReference type="InterPro" id="IPR039329">
    <property type="entry name" value="SIAE"/>
</dbReference>
<dbReference type="Gene3D" id="3.40.50.1110">
    <property type="entry name" value="SGNH hydrolase"/>
    <property type="match status" value="2"/>
</dbReference>
<dbReference type="AlphaFoldDB" id="A0A2K9NL01"/>
<feature type="domain" description="Sialate O-acetylesterase" evidence="1">
    <location>
        <begin position="108"/>
        <end position="224"/>
    </location>
</feature>
<dbReference type="InterPro" id="IPR036514">
    <property type="entry name" value="SGNH_hydro_sf"/>
</dbReference>
<dbReference type="InterPro" id="IPR008979">
    <property type="entry name" value="Galactose-bd-like_sf"/>
</dbReference>
<organism evidence="2 3">
    <name type="scientific">Niveispirillum cyanobacteriorum</name>
    <dbReference type="NCBI Taxonomy" id="1612173"/>
    <lineage>
        <taxon>Bacteria</taxon>
        <taxon>Pseudomonadati</taxon>
        <taxon>Pseudomonadota</taxon>
        <taxon>Alphaproteobacteria</taxon>
        <taxon>Rhodospirillales</taxon>
        <taxon>Azospirillaceae</taxon>
        <taxon>Niveispirillum</taxon>
    </lineage>
</organism>
<accession>A0A2K9NL01</accession>
<dbReference type="GO" id="GO:0005975">
    <property type="term" value="P:carbohydrate metabolic process"/>
    <property type="evidence" value="ECO:0007669"/>
    <property type="project" value="TreeGrafter"/>
</dbReference>